<keyword evidence="5" id="KW-0804">Transcription</keyword>
<evidence type="ECO:0000256" key="3">
    <source>
        <dbReference type="ARBA" id="ARBA00023015"/>
    </source>
</evidence>
<proteinExistence type="predicted"/>
<feature type="domain" description="Response regulatory" evidence="7">
    <location>
        <begin position="9"/>
        <end position="126"/>
    </location>
</feature>
<dbReference type="InterPro" id="IPR001789">
    <property type="entry name" value="Sig_transdc_resp-reg_receiver"/>
</dbReference>
<organism evidence="8">
    <name type="scientific">bioreactor metagenome</name>
    <dbReference type="NCBI Taxonomy" id="1076179"/>
    <lineage>
        <taxon>unclassified sequences</taxon>
        <taxon>metagenomes</taxon>
        <taxon>ecological metagenomes</taxon>
    </lineage>
</organism>
<dbReference type="PROSITE" id="PS50110">
    <property type="entry name" value="RESPONSE_REGULATORY"/>
    <property type="match status" value="1"/>
</dbReference>
<dbReference type="Gene3D" id="1.10.10.10">
    <property type="entry name" value="Winged helix-like DNA-binding domain superfamily/Winged helix DNA-binding domain"/>
    <property type="match status" value="1"/>
</dbReference>
<dbReference type="Pfam" id="PF00196">
    <property type="entry name" value="GerE"/>
    <property type="match status" value="1"/>
</dbReference>
<keyword evidence="4" id="KW-0238">DNA-binding</keyword>
<protein>
    <submittedName>
        <fullName evidence="8">Regulator of RpoS</fullName>
    </submittedName>
</protein>
<dbReference type="GO" id="GO:0000976">
    <property type="term" value="F:transcription cis-regulatory region binding"/>
    <property type="evidence" value="ECO:0007669"/>
    <property type="project" value="TreeGrafter"/>
</dbReference>
<reference evidence="8" key="1">
    <citation type="submission" date="2019-08" db="EMBL/GenBank/DDBJ databases">
        <authorList>
            <person name="Kucharzyk K."/>
            <person name="Murdoch R.W."/>
            <person name="Higgins S."/>
            <person name="Loffler F."/>
        </authorList>
    </citation>
    <scope>NUCLEOTIDE SEQUENCE</scope>
</reference>
<evidence type="ECO:0000256" key="1">
    <source>
        <dbReference type="ARBA" id="ARBA00022553"/>
    </source>
</evidence>
<evidence type="ECO:0000259" key="6">
    <source>
        <dbReference type="PROSITE" id="PS50043"/>
    </source>
</evidence>
<dbReference type="SUPFAM" id="SSF46894">
    <property type="entry name" value="C-terminal effector domain of the bipartite response regulators"/>
    <property type="match status" value="1"/>
</dbReference>
<dbReference type="EMBL" id="VSSQ01009552">
    <property type="protein sequence ID" value="MPM41959.1"/>
    <property type="molecule type" value="Genomic_DNA"/>
</dbReference>
<gene>
    <name evidence="8" type="primary">rssB_34</name>
    <name evidence="8" type="ORF">SDC9_88621</name>
</gene>
<dbReference type="PROSITE" id="PS50043">
    <property type="entry name" value="HTH_LUXR_2"/>
    <property type="match status" value="1"/>
</dbReference>
<dbReference type="Gene3D" id="3.40.50.2300">
    <property type="match status" value="1"/>
</dbReference>
<dbReference type="GO" id="GO:0000156">
    <property type="term" value="F:phosphorelay response regulator activity"/>
    <property type="evidence" value="ECO:0007669"/>
    <property type="project" value="TreeGrafter"/>
</dbReference>
<dbReference type="GO" id="GO:0032993">
    <property type="term" value="C:protein-DNA complex"/>
    <property type="evidence" value="ECO:0007669"/>
    <property type="project" value="TreeGrafter"/>
</dbReference>
<evidence type="ECO:0000313" key="8">
    <source>
        <dbReference type="EMBL" id="MPM41959.1"/>
    </source>
</evidence>
<evidence type="ECO:0000259" key="7">
    <source>
        <dbReference type="PROSITE" id="PS50110"/>
    </source>
</evidence>
<dbReference type="AlphaFoldDB" id="A0A644ZM02"/>
<dbReference type="PRINTS" id="PR00038">
    <property type="entry name" value="HTHLUXR"/>
</dbReference>
<accession>A0A644ZM02</accession>
<dbReference type="CDD" id="cd17574">
    <property type="entry name" value="REC_OmpR"/>
    <property type="match status" value="1"/>
</dbReference>
<dbReference type="InterPro" id="IPR036388">
    <property type="entry name" value="WH-like_DNA-bd_sf"/>
</dbReference>
<dbReference type="SMART" id="SM00421">
    <property type="entry name" value="HTH_LUXR"/>
    <property type="match status" value="1"/>
</dbReference>
<dbReference type="InterPro" id="IPR016032">
    <property type="entry name" value="Sig_transdc_resp-reg_C-effctor"/>
</dbReference>
<comment type="caution">
    <text evidence="8">The sequence shown here is derived from an EMBL/GenBank/DDBJ whole genome shotgun (WGS) entry which is preliminary data.</text>
</comment>
<evidence type="ECO:0000256" key="2">
    <source>
        <dbReference type="ARBA" id="ARBA00023012"/>
    </source>
</evidence>
<dbReference type="SMART" id="SM00448">
    <property type="entry name" value="REC"/>
    <property type="match status" value="1"/>
</dbReference>
<dbReference type="SUPFAM" id="SSF52172">
    <property type="entry name" value="CheY-like"/>
    <property type="match status" value="1"/>
</dbReference>
<dbReference type="CDD" id="cd06170">
    <property type="entry name" value="LuxR_C_like"/>
    <property type="match status" value="1"/>
</dbReference>
<evidence type="ECO:0000256" key="4">
    <source>
        <dbReference type="ARBA" id="ARBA00023125"/>
    </source>
</evidence>
<dbReference type="PANTHER" id="PTHR48111:SF1">
    <property type="entry name" value="TWO-COMPONENT RESPONSE REGULATOR ORR33"/>
    <property type="match status" value="1"/>
</dbReference>
<keyword evidence="2" id="KW-0902">Two-component regulatory system</keyword>
<feature type="domain" description="HTH luxR-type" evidence="6">
    <location>
        <begin position="276"/>
        <end position="341"/>
    </location>
</feature>
<dbReference type="PANTHER" id="PTHR48111">
    <property type="entry name" value="REGULATOR OF RPOS"/>
    <property type="match status" value="1"/>
</dbReference>
<evidence type="ECO:0000256" key="5">
    <source>
        <dbReference type="ARBA" id="ARBA00023163"/>
    </source>
</evidence>
<dbReference type="InterPro" id="IPR039420">
    <property type="entry name" value="WalR-like"/>
</dbReference>
<name>A0A644ZM02_9ZZZZ</name>
<dbReference type="GO" id="GO:0005829">
    <property type="term" value="C:cytosol"/>
    <property type="evidence" value="ECO:0007669"/>
    <property type="project" value="TreeGrafter"/>
</dbReference>
<dbReference type="InterPro" id="IPR000792">
    <property type="entry name" value="Tscrpt_reg_LuxR_C"/>
</dbReference>
<sequence>MLKPAPRPVILCVEDEPVLLKDLCEVLQEAGYEAIGARDVAHARQVLAQVVPTMIVCDITMPGPSGLDFLTALRQQGSPLSGVPFVLLTGLSQREDVLRGRLAGADDYLVKPVDYDMLLAAVASRLAQVQRMQVAHQSERQRHAEVLHFQWTNVLDKISQCALVCDASLNVRFVNRAAYSLCRSNAQDGLLSVNAQGQVVLHPEIVRHPAVSGFLAGDQEAVKVDLSQRGGESRRWQVSLLALGERRGAQALDASGESFVVFLSDLAQRQLHNKAALARRFSLTPTELQVASLLTDGLTKQEMSVQMNVSAATMAYHLRNLFGKTGTKRQAELVALLMSVAWNDIVLLTPDKV</sequence>
<keyword evidence="1" id="KW-0597">Phosphoprotein</keyword>
<dbReference type="Pfam" id="PF00072">
    <property type="entry name" value="Response_reg"/>
    <property type="match status" value="1"/>
</dbReference>
<dbReference type="GO" id="GO:0006355">
    <property type="term" value="P:regulation of DNA-templated transcription"/>
    <property type="evidence" value="ECO:0007669"/>
    <property type="project" value="InterPro"/>
</dbReference>
<keyword evidence="3" id="KW-0805">Transcription regulation</keyword>
<dbReference type="InterPro" id="IPR011006">
    <property type="entry name" value="CheY-like_superfamily"/>
</dbReference>